<feature type="region of interest" description="Disordered" evidence="2">
    <location>
        <begin position="1"/>
        <end position="107"/>
    </location>
</feature>
<proteinExistence type="predicted"/>
<gene>
    <name evidence="4" type="ordered locus">Mflv_4715</name>
</gene>
<dbReference type="Pfam" id="PF07859">
    <property type="entry name" value="Abhydrolase_3"/>
    <property type="match status" value="2"/>
</dbReference>
<dbReference type="ESTHER" id="mycgi-a4tf95.1">
    <property type="family name" value="Hormone-sensitive_lipase_like"/>
</dbReference>
<feature type="compositionally biased region" description="Basic and acidic residues" evidence="2">
    <location>
        <begin position="61"/>
        <end position="82"/>
    </location>
</feature>
<dbReference type="AlphaFoldDB" id="A4TF95"/>
<organism evidence="4">
    <name type="scientific">Mycolicibacterium gilvum (strain PYR-GCK)</name>
    <name type="common">Mycobacterium gilvum (strain PYR-GCK)</name>
    <dbReference type="NCBI Taxonomy" id="350054"/>
    <lineage>
        <taxon>Bacteria</taxon>
        <taxon>Bacillati</taxon>
        <taxon>Actinomycetota</taxon>
        <taxon>Actinomycetes</taxon>
        <taxon>Mycobacteriales</taxon>
        <taxon>Mycobacteriaceae</taxon>
        <taxon>Mycolicibacterium</taxon>
    </lineage>
</organism>
<name>A4TF95_MYCGI</name>
<feature type="domain" description="Alpha/beta hydrolase fold-3" evidence="3">
    <location>
        <begin position="204"/>
        <end position="409"/>
    </location>
</feature>
<dbReference type="ESTHER" id="mycgi-a4tf95.2">
    <property type="family name" value="Hormone-sensitive_lipase_like"/>
</dbReference>
<evidence type="ECO:0000259" key="3">
    <source>
        <dbReference type="Pfam" id="PF07859"/>
    </source>
</evidence>
<dbReference type="eggNOG" id="COG0657">
    <property type="taxonomic scope" value="Bacteria"/>
</dbReference>
<dbReference type="InterPro" id="IPR029058">
    <property type="entry name" value="AB_hydrolase_fold"/>
</dbReference>
<dbReference type="InterPro" id="IPR050300">
    <property type="entry name" value="GDXG_lipolytic_enzyme"/>
</dbReference>
<dbReference type="EMBL" id="CP000656">
    <property type="protein sequence ID" value="ABP47183.1"/>
    <property type="molecule type" value="Genomic_DNA"/>
</dbReference>
<dbReference type="HOGENOM" id="CLU_400940_0_0_11"/>
<dbReference type="GO" id="GO:0016787">
    <property type="term" value="F:hydrolase activity"/>
    <property type="evidence" value="ECO:0007669"/>
    <property type="project" value="UniProtKB-KW"/>
</dbReference>
<dbReference type="KEGG" id="mgi:Mflv_4715"/>
<dbReference type="PANTHER" id="PTHR48081:SF8">
    <property type="entry name" value="ALPHA_BETA HYDROLASE FOLD-3 DOMAIN-CONTAINING PROTEIN-RELATED"/>
    <property type="match status" value="1"/>
</dbReference>
<feature type="compositionally biased region" description="Low complexity" evidence="2">
    <location>
        <begin position="9"/>
        <end position="19"/>
    </location>
</feature>
<feature type="compositionally biased region" description="Acidic residues" evidence="2">
    <location>
        <begin position="83"/>
        <end position="93"/>
    </location>
</feature>
<sequence>MASADDSESTGSGSVTTSKTEARVSAKPAPARSDAPDGVGDENSTSDESADVSSSPLTRIRGRDGDDTQREPREAVADRDAPEDVEEVVEEVVPDPSPAPPAAAPMADAPRHRYDAAAQNAVVFTDEPTLFDQVVVGSLYVMRAVSTALGIDLYGVIGKILENDDPPWFVRAGLDVRRTEYPSSGEKPWDVWEFRPPNPTGKTVIAVHGGGFIVEPLVTHWLDYAQMARQTGATVLVPMYPLATTPAGTAVTAVPVMAQFIADQIASRGAHNVSIYADSAGPSLAMAAVRELILTGRPVPASLVLLSFAPDASLSNPAICDVRDPIIDVRTLDFYTRENHWSDGLDPQDPLLSPLFFEDAVFAALPPSTIYVGELEYALPDTLLLHEKWSAAGGVVSTVVGVGQFHDWALGGLPVNSQAPKVRPAVYRQLGLNDVASGPDTITTGPPTYSDRLVADILRTLRWLNETTGITILSGLAGASIITDPPPLLMHGLTVTEREFNGWTVWEIAAPRRSGEYVVALHGGGFESEANILHWSDYAQMARDTAATVLVPIYPLAPPKNTGTAATLVPPMADYVSQLIAEHGVDNVSLYGDSSGGSYAVLVVRELLRRCAIEVACVPSQAGPSRMVLISPALHLTLRGPEVDAIDDPILPRHAPGEGPRFNGDWSLDDPRVNPIAGDNLSGLPPTTVYIGTQEKLYPGAIAFRDKVLAQDPAADLTVVIGDGQLHGWALGGIVVNSQAQIWRPNVYRQLGLLPTNSARYVTLTVA</sequence>
<evidence type="ECO:0000313" key="4">
    <source>
        <dbReference type="EMBL" id="ABP47183.1"/>
    </source>
</evidence>
<evidence type="ECO:0000256" key="2">
    <source>
        <dbReference type="SAM" id="MobiDB-lite"/>
    </source>
</evidence>
<reference evidence="4" key="2">
    <citation type="journal article" date="2013" name="PLoS ONE">
        <title>A Gene Expression Study of the Activities of Aromatic Ring-Cleavage Dioxygenases in Mycobacterium gilvum PYR-GCK to Changes in Salinity and pH during Pyrene Degradation.</title>
        <authorList>
            <person name="Badejo A.C."/>
            <person name="Badejo A.O."/>
            <person name="Shin K.H."/>
            <person name="Chai Y.G."/>
        </authorList>
    </citation>
    <scope>NUCLEOTIDE SEQUENCE [LARGE SCALE GENOMIC DNA]</scope>
    <source>
        <strain evidence="4">PYR-GCK</strain>
    </source>
</reference>
<keyword evidence="1 4" id="KW-0378">Hydrolase</keyword>
<reference evidence="4" key="1">
    <citation type="submission" date="2007-04" db="EMBL/GenBank/DDBJ databases">
        <authorList>
            <consortium name="US DOE Joint Genome Institute"/>
            <person name="Copeland A."/>
            <person name="Lucas S."/>
            <person name="Lapidus A."/>
            <person name="Barry K."/>
            <person name="Detter J.C."/>
            <person name="Glavina del Rio T."/>
            <person name="Hammon N."/>
            <person name="Israni S."/>
            <person name="Dalin E."/>
            <person name="Tice H."/>
            <person name="Pitluck S."/>
            <person name="Chain P."/>
            <person name="Malfatti S."/>
            <person name="Shin M."/>
            <person name="Vergez L."/>
            <person name="Schmutz J."/>
            <person name="Larimer F."/>
            <person name="Land M."/>
            <person name="Hauser L."/>
            <person name="Kyrpides N."/>
            <person name="Mikhailova N."/>
            <person name="Miller C."/>
            <person name="Richardson P."/>
        </authorList>
    </citation>
    <scope>NUCLEOTIDE SEQUENCE</scope>
    <source>
        <strain evidence="4">PYR-GCK</strain>
    </source>
</reference>
<dbReference type="InterPro" id="IPR013094">
    <property type="entry name" value="AB_hydrolase_3"/>
</dbReference>
<dbReference type="OrthoDB" id="9803828at2"/>
<protein>
    <submittedName>
        <fullName evidence="4">Alpha/beta hydrolase fold-3 domain protein</fullName>
    </submittedName>
</protein>
<evidence type="ECO:0000256" key="1">
    <source>
        <dbReference type="ARBA" id="ARBA00022801"/>
    </source>
</evidence>
<dbReference type="SUPFAM" id="SSF53474">
    <property type="entry name" value="alpha/beta-Hydrolases"/>
    <property type="match status" value="2"/>
</dbReference>
<dbReference type="STRING" id="350054.Mflv_4715"/>
<feature type="domain" description="Alpha/beta hydrolase fold-3" evidence="3">
    <location>
        <begin position="518"/>
        <end position="730"/>
    </location>
</feature>
<accession>A4TF95</accession>
<dbReference type="PANTHER" id="PTHR48081">
    <property type="entry name" value="AB HYDROLASE SUPERFAMILY PROTEIN C4A8.06C"/>
    <property type="match status" value="1"/>
</dbReference>
<dbReference type="Gene3D" id="3.40.50.1820">
    <property type="entry name" value="alpha/beta hydrolase"/>
    <property type="match status" value="2"/>
</dbReference>